<gene>
    <name evidence="2" type="ORF">GCM10009798_08430</name>
</gene>
<keyword evidence="3" id="KW-1185">Reference proteome</keyword>
<evidence type="ECO:0000313" key="2">
    <source>
        <dbReference type="EMBL" id="GAA1951471.1"/>
    </source>
</evidence>
<feature type="transmembrane region" description="Helical" evidence="1">
    <location>
        <begin position="48"/>
        <end position="64"/>
    </location>
</feature>
<sequence>MVTSSWESFAVMVGGASGALTGLIFVVVSLDRDRIVQHPRMRANAARTLVLLILPLLVCLLILVPGEPRWVVGAALLAVAATTLYGLLRIPRHSLGSEHSRLAEVVDRRETSYVIAGLLAVAGMVLLADRPAGLYWIVPAIFLAILTGVLNAWLFLVGDPQGSRP</sequence>
<keyword evidence="1" id="KW-1133">Transmembrane helix</keyword>
<dbReference type="RefSeq" id="WP_344042721.1">
    <property type="nucleotide sequence ID" value="NZ_BAAAPB010000001.1"/>
</dbReference>
<feature type="transmembrane region" description="Helical" evidence="1">
    <location>
        <begin position="134"/>
        <end position="156"/>
    </location>
</feature>
<reference evidence="2 3" key="1">
    <citation type="journal article" date="2019" name="Int. J. Syst. Evol. Microbiol.">
        <title>The Global Catalogue of Microorganisms (GCM) 10K type strain sequencing project: providing services to taxonomists for standard genome sequencing and annotation.</title>
        <authorList>
            <consortium name="The Broad Institute Genomics Platform"/>
            <consortium name="The Broad Institute Genome Sequencing Center for Infectious Disease"/>
            <person name="Wu L."/>
            <person name="Ma J."/>
        </authorList>
    </citation>
    <scope>NUCLEOTIDE SEQUENCE [LARGE SCALE GENOMIC DNA]</scope>
    <source>
        <strain evidence="2 3">JCM 15309</strain>
    </source>
</reference>
<accession>A0ABN2QFR8</accession>
<name>A0ABN2QFR8_9ACTN</name>
<evidence type="ECO:0000256" key="1">
    <source>
        <dbReference type="SAM" id="Phobius"/>
    </source>
</evidence>
<comment type="caution">
    <text evidence="2">The sequence shown here is derived from an EMBL/GenBank/DDBJ whole genome shotgun (WGS) entry which is preliminary data.</text>
</comment>
<dbReference type="EMBL" id="BAAAPB010000001">
    <property type="protein sequence ID" value="GAA1951471.1"/>
    <property type="molecule type" value="Genomic_DNA"/>
</dbReference>
<feature type="transmembrane region" description="Helical" evidence="1">
    <location>
        <begin position="111"/>
        <end position="128"/>
    </location>
</feature>
<evidence type="ECO:0000313" key="3">
    <source>
        <dbReference type="Proteomes" id="UP001500571"/>
    </source>
</evidence>
<feature type="transmembrane region" description="Helical" evidence="1">
    <location>
        <begin position="70"/>
        <end position="90"/>
    </location>
</feature>
<protein>
    <recommendedName>
        <fullName evidence="4">Modulator of FtsH protease</fullName>
    </recommendedName>
</protein>
<keyword evidence="1" id="KW-0472">Membrane</keyword>
<evidence type="ECO:0008006" key="4">
    <source>
        <dbReference type="Google" id="ProtNLM"/>
    </source>
</evidence>
<proteinExistence type="predicted"/>
<feature type="transmembrane region" description="Helical" evidence="1">
    <location>
        <begin position="6"/>
        <end position="28"/>
    </location>
</feature>
<dbReference type="Proteomes" id="UP001500571">
    <property type="component" value="Unassembled WGS sequence"/>
</dbReference>
<keyword evidence="1" id="KW-0812">Transmembrane</keyword>
<organism evidence="2 3">
    <name type="scientific">Nocardioides panacihumi</name>
    <dbReference type="NCBI Taxonomy" id="400774"/>
    <lineage>
        <taxon>Bacteria</taxon>
        <taxon>Bacillati</taxon>
        <taxon>Actinomycetota</taxon>
        <taxon>Actinomycetes</taxon>
        <taxon>Propionibacteriales</taxon>
        <taxon>Nocardioidaceae</taxon>
        <taxon>Nocardioides</taxon>
    </lineage>
</organism>